<keyword evidence="4" id="KW-1185">Reference proteome</keyword>
<dbReference type="InterPro" id="IPR001119">
    <property type="entry name" value="SLH_dom"/>
</dbReference>
<feature type="domain" description="SLH" evidence="2">
    <location>
        <begin position="185"/>
        <end position="248"/>
    </location>
</feature>
<evidence type="ECO:0000313" key="4">
    <source>
        <dbReference type="Proteomes" id="UP001519273"/>
    </source>
</evidence>
<proteinExistence type="predicted"/>
<dbReference type="RefSeq" id="WP_209845436.1">
    <property type="nucleotide sequence ID" value="NZ_CBCRVE010000001.1"/>
</dbReference>
<evidence type="ECO:0000259" key="2">
    <source>
        <dbReference type="PROSITE" id="PS51272"/>
    </source>
</evidence>
<evidence type="ECO:0000313" key="3">
    <source>
        <dbReference type="EMBL" id="MBP1935834.1"/>
    </source>
</evidence>
<evidence type="ECO:0000256" key="1">
    <source>
        <dbReference type="SAM" id="SignalP"/>
    </source>
</evidence>
<organism evidence="3 4">
    <name type="scientific">Paenibacillus sediminis</name>
    <dbReference type="NCBI Taxonomy" id="664909"/>
    <lineage>
        <taxon>Bacteria</taxon>
        <taxon>Bacillati</taxon>
        <taxon>Bacillota</taxon>
        <taxon>Bacilli</taxon>
        <taxon>Bacillales</taxon>
        <taxon>Paenibacillaceae</taxon>
        <taxon>Paenibacillus</taxon>
    </lineage>
</organism>
<keyword evidence="1" id="KW-0732">Signal</keyword>
<feature type="signal peptide" evidence="1">
    <location>
        <begin position="1"/>
        <end position="29"/>
    </location>
</feature>
<sequence>MVSNNRKFNHSKKMLSAMLAAAMSFSGGAAVFADTAGAIQTSQTAPSVSLFSDVKSGFWAEKHIYKLAAQGIVKGNNGQFRPNDNVTQQEAITMAIRFMNLEGSLTSGTNVVLPDHITAGDYYKPYIALAFQQNLLNKDEEEAAVNAEKSGKSWGEQKASREWITKIIVRALGKKAEAEEAKNTATSFVDNSQISASARGYINVALNLNLTKGIEGNRFDPLGSVTRAQLATFFSRGQAYVNPGYSNEYEGVVTGLTNQSITLYVNGKSRIFTLGNNTVYYTSTSDNKVQFSDLKLYTKVSVIDSAGAAAYVETTDATPQLESVEGSFIRVAAGNKLWLFVDDNPASFTFDSGTVFLDQNGIAIKADNIAPDSEVEVQRETFSAEKKPIIVRVKSGSINKTSTGTIQSVDLTNKTVTLNDASGATEQYKLNDLSIIRYQNELLNLDELKIGSTVKYAVVDSVIQSIEVTKGTEYTVRGSLFDIGPNQTTITYKKDDGLDVKLLAKDVQVVINGVANPTLDDLIADSDNGDQVELTLNAQNEVTRIEVLNRQMKVMNEAIIDSYNPKTKVLTVLDSKKTPHVFTLDAKTKLDYDSKQPTLAGIEPQLTEGRKINISYIDTRALSLQIVYKYEGTFVSANTSDRTITILQADGKSLNLSYGSSTPMVEWFGKTNAVLSDLSAGTKVVALLNSTQTAVSKLTVQSVAQFEVVSVDNNYRVRVKANGVTSEFYIDQPIITSETGQLIKAPDLRPGQTINVILNGTLPVSVQVVKITVGKVTNIDSSGQTVTVQSGNGKVESFSVTGGVKVDRSGITSSSVTALTVGDRVEARKDVDGKPIFKVLTSSSKLFWKYDTASGEIYVKRDSTMDNNYRFKTASDVFVHQGDTNLTVQTLRDNDKIVLYFNNDVIVEIEKQ</sequence>
<accession>A0ABS4GZY9</accession>
<dbReference type="PROSITE" id="PS51272">
    <property type="entry name" value="SLH"/>
    <property type="match status" value="2"/>
</dbReference>
<gene>
    <name evidence="3" type="ORF">J2Z20_000695</name>
</gene>
<name>A0ABS4GZY9_9BACL</name>
<dbReference type="Pfam" id="PF00395">
    <property type="entry name" value="SLH"/>
    <property type="match status" value="2"/>
</dbReference>
<feature type="chain" id="PRO_5046346659" description="SLH domain-containing protein" evidence="1">
    <location>
        <begin position="30"/>
        <end position="912"/>
    </location>
</feature>
<feature type="domain" description="SLH" evidence="2">
    <location>
        <begin position="47"/>
        <end position="109"/>
    </location>
</feature>
<dbReference type="Proteomes" id="UP001519273">
    <property type="component" value="Unassembled WGS sequence"/>
</dbReference>
<reference evidence="3 4" key="1">
    <citation type="submission" date="2021-03" db="EMBL/GenBank/DDBJ databases">
        <title>Genomic Encyclopedia of Type Strains, Phase IV (KMG-IV): sequencing the most valuable type-strain genomes for metagenomic binning, comparative biology and taxonomic classification.</title>
        <authorList>
            <person name="Goeker M."/>
        </authorList>
    </citation>
    <scope>NUCLEOTIDE SEQUENCE [LARGE SCALE GENOMIC DNA]</scope>
    <source>
        <strain evidence="3 4">DSM 23491</strain>
    </source>
</reference>
<protein>
    <recommendedName>
        <fullName evidence="2">SLH domain-containing protein</fullName>
    </recommendedName>
</protein>
<dbReference type="EMBL" id="JAGGKP010000001">
    <property type="protein sequence ID" value="MBP1935834.1"/>
    <property type="molecule type" value="Genomic_DNA"/>
</dbReference>
<comment type="caution">
    <text evidence="3">The sequence shown here is derived from an EMBL/GenBank/DDBJ whole genome shotgun (WGS) entry which is preliminary data.</text>
</comment>